<sequence>MKAKKGFKIRKVCGQNLIVAEGKENIDFTSIISMNESAALLWNEIQDKEFTAETLAKILMDNYQLDDTTPLPHSQALEDAECTIKDWKKAGIIEA</sequence>
<comment type="caution">
    <text evidence="1">The sequence shown here is derived from an EMBL/GenBank/DDBJ whole genome shotgun (WGS) entry which is preliminary data.</text>
</comment>
<dbReference type="RefSeq" id="WP_154534438.1">
    <property type="nucleotide sequence ID" value="NZ_VUNG01000022.1"/>
</dbReference>
<evidence type="ECO:0000313" key="2">
    <source>
        <dbReference type="Proteomes" id="UP000438914"/>
    </source>
</evidence>
<dbReference type="EMBL" id="VUNG01000022">
    <property type="protein sequence ID" value="MST84847.1"/>
    <property type="molecule type" value="Genomic_DNA"/>
</dbReference>
<dbReference type="Pfam" id="PF05402">
    <property type="entry name" value="PqqD"/>
    <property type="match status" value="1"/>
</dbReference>
<proteinExistence type="predicted"/>
<accession>A0A7K0KFY0</accession>
<name>A0A7K0KFY0_9BACT</name>
<reference evidence="1 2" key="1">
    <citation type="submission" date="2019-08" db="EMBL/GenBank/DDBJ databases">
        <title>In-depth cultivation of the pig gut microbiome towards novel bacterial diversity and tailored functional studies.</title>
        <authorList>
            <person name="Wylensek D."/>
            <person name="Hitch T.C.A."/>
            <person name="Clavel T."/>
        </authorList>
    </citation>
    <scope>NUCLEOTIDE SEQUENCE [LARGE SCALE GENOMIC DNA]</scope>
    <source>
        <strain evidence="1 2">LKV-178-WT-2A</strain>
    </source>
</reference>
<dbReference type="AlphaFoldDB" id="A0A7K0KFY0"/>
<dbReference type="Proteomes" id="UP000438914">
    <property type="component" value="Unassembled WGS sequence"/>
</dbReference>
<evidence type="ECO:0000313" key="1">
    <source>
        <dbReference type="EMBL" id="MST84847.1"/>
    </source>
</evidence>
<organism evidence="1 2">
    <name type="scientific">Hallella mizrahii</name>
    <dbReference type="NCBI Taxonomy" id="2606637"/>
    <lineage>
        <taxon>Bacteria</taxon>
        <taxon>Pseudomonadati</taxon>
        <taxon>Bacteroidota</taxon>
        <taxon>Bacteroidia</taxon>
        <taxon>Bacteroidales</taxon>
        <taxon>Prevotellaceae</taxon>
        <taxon>Hallella</taxon>
    </lineage>
</organism>
<dbReference type="InterPro" id="IPR008792">
    <property type="entry name" value="PQQD"/>
</dbReference>
<gene>
    <name evidence="1" type="ORF">FYJ73_09235</name>
</gene>
<keyword evidence="2" id="KW-1185">Reference proteome</keyword>
<protein>
    <submittedName>
        <fullName evidence="1">PqqD family protein</fullName>
    </submittedName>
</protein>